<dbReference type="InterPro" id="IPR011110">
    <property type="entry name" value="Reg_prop"/>
</dbReference>
<dbReference type="Gene3D" id="2.60.40.10">
    <property type="entry name" value="Immunoglobulins"/>
    <property type="match status" value="1"/>
</dbReference>
<feature type="transmembrane region" description="Helical" evidence="1">
    <location>
        <begin position="942"/>
        <end position="963"/>
    </location>
</feature>
<organism evidence="4 5">
    <name type="scientific">Treponema peruense</name>
    <dbReference type="NCBI Taxonomy" id="2787628"/>
    <lineage>
        <taxon>Bacteria</taxon>
        <taxon>Pseudomonadati</taxon>
        <taxon>Spirochaetota</taxon>
        <taxon>Spirochaetia</taxon>
        <taxon>Spirochaetales</taxon>
        <taxon>Treponemataceae</taxon>
        <taxon>Treponema</taxon>
    </lineage>
</organism>
<dbReference type="Gene3D" id="1.10.3210.10">
    <property type="entry name" value="Hypothetical protein af1432"/>
    <property type="match status" value="1"/>
</dbReference>
<evidence type="ECO:0000256" key="1">
    <source>
        <dbReference type="SAM" id="Phobius"/>
    </source>
</evidence>
<feature type="domain" description="HD" evidence="2">
    <location>
        <begin position="1006"/>
        <end position="1128"/>
    </location>
</feature>
<evidence type="ECO:0000259" key="3">
    <source>
        <dbReference type="PROSITE" id="PS51832"/>
    </source>
</evidence>
<proteinExistence type="predicted"/>
<dbReference type="AlphaFoldDB" id="A0A7T3V6B2"/>
<dbReference type="KEGG" id="tper:IWA51_04080"/>
<feature type="transmembrane region" description="Helical" evidence="1">
    <location>
        <begin position="100"/>
        <end position="125"/>
    </location>
</feature>
<feature type="transmembrane region" description="Helical" evidence="1">
    <location>
        <begin position="157"/>
        <end position="175"/>
    </location>
</feature>
<dbReference type="Pfam" id="PF07494">
    <property type="entry name" value="Reg_prop"/>
    <property type="match status" value="1"/>
</dbReference>
<accession>A0A7T3V6B2</accession>
<dbReference type="PROSITE" id="PS51832">
    <property type="entry name" value="HD_GYP"/>
    <property type="match status" value="1"/>
</dbReference>
<dbReference type="InterPro" id="IPR013783">
    <property type="entry name" value="Ig-like_fold"/>
</dbReference>
<evidence type="ECO:0000313" key="4">
    <source>
        <dbReference type="EMBL" id="QQA01795.1"/>
    </source>
</evidence>
<dbReference type="CDD" id="cd00077">
    <property type="entry name" value="HDc"/>
    <property type="match status" value="1"/>
</dbReference>
<feature type="transmembrane region" description="Helical" evidence="1">
    <location>
        <begin position="12"/>
        <end position="29"/>
    </location>
</feature>
<name>A0A7T3V6B2_9SPIR</name>
<dbReference type="InterPro" id="IPR006674">
    <property type="entry name" value="HD_domain"/>
</dbReference>
<dbReference type="SMART" id="SM00471">
    <property type="entry name" value="HDc"/>
    <property type="match status" value="1"/>
</dbReference>
<evidence type="ECO:0000313" key="5">
    <source>
        <dbReference type="Proteomes" id="UP000595224"/>
    </source>
</evidence>
<dbReference type="Gene3D" id="1.10.1760.20">
    <property type="match status" value="1"/>
</dbReference>
<dbReference type="SUPFAM" id="SSF109604">
    <property type="entry name" value="HD-domain/PDEase-like"/>
    <property type="match status" value="1"/>
</dbReference>
<feature type="transmembrane region" description="Helical" evidence="1">
    <location>
        <begin position="36"/>
        <end position="58"/>
    </location>
</feature>
<evidence type="ECO:0000259" key="2">
    <source>
        <dbReference type="PROSITE" id="PS51831"/>
    </source>
</evidence>
<dbReference type="InterPro" id="IPR003607">
    <property type="entry name" value="HD/PDEase_dom"/>
</dbReference>
<dbReference type="Proteomes" id="UP000595224">
    <property type="component" value="Chromosome"/>
</dbReference>
<dbReference type="EMBL" id="CP064936">
    <property type="protein sequence ID" value="QQA01795.1"/>
    <property type="molecule type" value="Genomic_DNA"/>
</dbReference>
<dbReference type="InterPro" id="IPR037522">
    <property type="entry name" value="HD_GYP_dom"/>
</dbReference>
<dbReference type="SUPFAM" id="SSF63829">
    <property type="entry name" value="Calcium-dependent phosphotriesterase"/>
    <property type="match status" value="2"/>
</dbReference>
<sequence length="1189" mass="133918">MLVKDKREYLIVPFTVIALLVDLLGRVFAEKLMLPLWCDSVGTFLIAYFAGPVCGAIVGFTNNIIYGIFVEQQSVYCVTGAFIGFLAGHFAKKKVFESQFLTMTIGMGLAVISTVISVIVSITMYGGDIGNIWASQVMRFFMDAGFPKYVSFVTGQFYIEFLDKLFCVEIIYLLIKLVRFYRKKRDENLEEKKSFKNTAPFLTFIFALFFVFQPKPAFSQNFTDEYDSYVQTVFSNSEGLLSGEANDIEQTNDGKLWIGTYAGLFKYDGSKFKLMSDIHSVKSVNCLFVDEEGRLWTGTNDGGITIFINEHVMNVIDEESGLLSNSVKDIVCDTEGNYYIGTTEGISLVSLSGGVKITKKYEQIKNVTKMSADKFGNVVAVTERGELFCFKNGEICCSFLKGEEKTSFQSVDFSEDGRLFLASPDDSIFIYRLTSSGANLVRKFKIPGIEGINSFYFAENNGVFVCSDTGIAFFDESFKAKKLYTNNFSNSIDAMLIDYQGNLWFSSSRLGLLEMCKSTFIELFSEIEETAVVNSTEKWQGLLFCGTDEGLIILDEKNEKKLENKISSLLNKIRIRCLKVDSMDNLWIATTGSGIYKVRVDSSGEYEIKNFSQKTGLPGNRFRNICELKDGRIAVAGDYGVAFLRGDSVEKVFTAQDGFANEKSLCLLEYKNGCYVGSDGGGISKIENDKIVKNIGKKDGLSSNVILRMVYDSFSDGVFIVTSNGICYTSAKGEVKKLDNFPYSNNYDMICDPDGTCWILGSAGIFVAQSKDLIENLKTEYPLINAKHGFRSLLIANSWPCLENDNLYLCCDSGAVKVNMSKYDMASKSYRMILDFAEVDGIKHRINRSDVFKLSPQTQKLVLEPEILNYSLNDPYVRYFLDGNDLKPTECLLSELGKISYSNLKPKTYVFKISILDGLNGSVIESANYTIEKETEMYQKNWFKLYVILTGCLVLVWLTWFVTRVRSQKTLLKQKYELEYAKKQIKMVNETILSIAQTVDARDQNTNQHSRRVSEYSVYIAKKLGYSKEKCETLRQMALLHDIGKIAIPDAILKKPEKLTDEEYKIMKSHVIRGAEILKYLTTVDNVSVGALYHHEKYDGSGYCHGLKGEEIPLDARIIGIADAFDAMTANRIYRKQLDLDFVIKELKRNSGTQFDPKLVDILLSLIADGTIDVEKLYEKTKNNPAENI</sequence>
<dbReference type="PROSITE" id="PS51831">
    <property type="entry name" value="HD"/>
    <property type="match status" value="1"/>
</dbReference>
<reference evidence="4 5" key="1">
    <citation type="submission" date="2020-11" db="EMBL/GenBank/DDBJ databases">
        <title>Treponema Peruensis nv. sp., first commensal Treponema isolated from human feces.</title>
        <authorList>
            <person name="Belkhou C."/>
            <person name="Raes J."/>
        </authorList>
    </citation>
    <scope>NUCLEOTIDE SEQUENCE [LARGE SCALE GENOMIC DNA]</scope>
    <source>
        <strain evidence="4 5">RCC2812</strain>
    </source>
</reference>
<keyword evidence="1" id="KW-0472">Membrane</keyword>
<gene>
    <name evidence="4" type="ORF">IWA51_04080</name>
</gene>
<protein>
    <submittedName>
        <fullName evidence="4">HD domain-containing protein</fullName>
    </submittedName>
</protein>
<keyword evidence="1" id="KW-1133">Transmembrane helix</keyword>
<dbReference type="PANTHER" id="PTHR43155">
    <property type="entry name" value="CYCLIC DI-GMP PHOSPHODIESTERASE PA4108-RELATED"/>
    <property type="match status" value="1"/>
</dbReference>
<dbReference type="RefSeq" id="WP_198443334.1">
    <property type="nucleotide sequence ID" value="NZ_CBCSHE010000002.1"/>
</dbReference>
<dbReference type="Pfam" id="PF13487">
    <property type="entry name" value="HD_5"/>
    <property type="match status" value="1"/>
</dbReference>
<keyword evidence="1" id="KW-0812">Transmembrane</keyword>
<dbReference type="InterPro" id="IPR015943">
    <property type="entry name" value="WD40/YVTN_repeat-like_dom_sf"/>
</dbReference>
<feature type="transmembrane region" description="Helical" evidence="1">
    <location>
        <begin position="195"/>
        <end position="212"/>
    </location>
</feature>
<dbReference type="Gene3D" id="2.130.10.10">
    <property type="entry name" value="YVTN repeat-like/Quinoprotein amine dehydrogenase"/>
    <property type="match status" value="3"/>
</dbReference>
<dbReference type="NCBIfam" id="TIGR00277">
    <property type="entry name" value="HDIG"/>
    <property type="match status" value="1"/>
</dbReference>
<keyword evidence="5" id="KW-1185">Reference proteome</keyword>
<dbReference type="InterPro" id="IPR006675">
    <property type="entry name" value="HDIG_dom"/>
</dbReference>
<feature type="domain" description="HD-GYP" evidence="3">
    <location>
        <begin position="984"/>
        <end position="1179"/>
    </location>
</feature>